<dbReference type="Proteomes" id="UP000229952">
    <property type="component" value="Unassembled WGS sequence"/>
</dbReference>
<sequence>MDKIFSRKNCQHTWQLKSENHRRCSKCGLNQLFADIPAKCDTLQNWRLILRLIDEEGWILRNTIIWSKPNAMPSSVKDRFTNKYEPVF</sequence>
<dbReference type="Pfam" id="PF01555">
    <property type="entry name" value="N6_N4_Mtase"/>
    <property type="match status" value="1"/>
</dbReference>
<dbReference type="InterPro" id="IPR029063">
    <property type="entry name" value="SAM-dependent_MTases_sf"/>
</dbReference>
<dbReference type="GO" id="GO:0003677">
    <property type="term" value="F:DNA binding"/>
    <property type="evidence" value="ECO:0007669"/>
    <property type="project" value="InterPro"/>
</dbReference>
<accession>A0A2G9YY48</accession>
<evidence type="ECO:0000256" key="2">
    <source>
        <dbReference type="ARBA" id="ARBA00022679"/>
    </source>
</evidence>
<gene>
    <name evidence="4" type="ORF">COX35_02225</name>
</gene>
<reference evidence="4 5" key="1">
    <citation type="submission" date="2017-09" db="EMBL/GenBank/DDBJ databases">
        <title>Depth-based differentiation of microbial function through sediment-hosted aquifers and enrichment of novel symbionts in the deep terrestrial subsurface.</title>
        <authorList>
            <person name="Probst A.J."/>
            <person name="Ladd B."/>
            <person name="Jarett J.K."/>
            <person name="Geller-Mcgrath D.E."/>
            <person name="Sieber C.M."/>
            <person name="Emerson J.B."/>
            <person name="Anantharaman K."/>
            <person name="Thomas B.C."/>
            <person name="Malmstrom R."/>
            <person name="Stieglmeier M."/>
            <person name="Klingl A."/>
            <person name="Woyke T."/>
            <person name="Ryan C.M."/>
            <person name="Banfield J.F."/>
        </authorList>
    </citation>
    <scope>NUCLEOTIDE SEQUENCE [LARGE SCALE GENOMIC DNA]</scope>
    <source>
        <strain evidence="4">CG23_combo_of_CG06-09_8_20_14_all_37_18</strain>
    </source>
</reference>
<dbReference type="GO" id="GO:0008170">
    <property type="term" value="F:N-methyltransferase activity"/>
    <property type="evidence" value="ECO:0007669"/>
    <property type="project" value="InterPro"/>
</dbReference>
<evidence type="ECO:0000313" key="4">
    <source>
        <dbReference type="EMBL" id="PIP24168.1"/>
    </source>
</evidence>
<dbReference type="GO" id="GO:0032259">
    <property type="term" value="P:methylation"/>
    <property type="evidence" value="ECO:0007669"/>
    <property type="project" value="UniProtKB-KW"/>
</dbReference>
<evidence type="ECO:0000259" key="3">
    <source>
        <dbReference type="Pfam" id="PF01555"/>
    </source>
</evidence>
<dbReference type="Gene3D" id="3.40.50.150">
    <property type="entry name" value="Vaccinia Virus protein VP39"/>
    <property type="match status" value="1"/>
</dbReference>
<dbReference type="InterPro" id="IPR002941">
    <property type="entry name" value="DNA_methylase_N4/N6"/>
</dbReference>
<protein>
    <recommendedName>
        <fullName evidence="3">DNA methylase N-4/N-6 domain-containing protein</fullName>
    </recommendedName>
</protein>
<evidence type="ECO:0000313" key="5">
    <source>
        <dbReference type="Proteomes" id="UP000229952"/>
    </source>
</evidence>
<feature type="domain" description="DNA methylase N-4/N-6" evidence="3">
    <location>
        <begin position="34"/>
        <end position="87"/>
    </location>
</feature>
<name>A0A2G9YY48_9BACT</name>
<evidence type="ECO:0000256" key="1">
    <source>
        <dbReference type="ARBA" id="ARBA00022603"/>
    </source>
</evidence>
<keyword evidence="2" id="KW-0808">Transferase</keyword>
<keyword evidence="1" id="KW-0489">Methyltransferase</keyword>
<comment type="caution">
    <text evidence="4">The sequence shown here is derived from an EMBL/GenBank/DDBJ whole genome shotgun (WGS) entry which is preliminary data.</text>
</comment>
<dbReference type="SUPFAM" id="SSF53335">
    <property type="entry name" value="S-adenosyl-L-methionine-dependent methyltransferases"/>
    <property type="match status" value="1"/>
</dbReference>
<organism evidence="4 5">
    <name type="scientific">Candidatus Nealsonbacteria bacterium CG23_combo_of_CG06-09_8_20_14_all_37_18</name>
    <dbReference type="NCBI Taxonomy" id="1974720"/>
    <lineage>
        <taxon>Bacteria</taxon>
        <taxon>Candidatus Nealsoniibacteriota</taxon>
    </lineage>
</organism>
<proteinExistence type="predicted"/>
<dbReference type="EMBL" id="PCRQ01000057">
    <property type="protein sequence ID" value="PIP24168.1"/>
    <property type="molecule type" value="Genomic_DNA"/>
</dbReference>
<dbReference type="AlphaFoldDB" id="A0A2G9YY48"/>
<feature type="non-terminal residue" evidence="4">
    <location>
        <position position="88"/>
    </location>
</feature>